<gene>
    <name evidence="2" type="ORF">VCS650_LOCUS43338</name>
</gene>
<feature type="compositionally biased region" description="Polar residues" evidence="1">
    <location>
        <begin position="71"/>
        <end position="81"/>
    </location>
</feature>
<evidence type="ECO:0000256" key="1">
    <source>
        <dbReference type="SAM" id="MobiDB-lite"/>
    </source>
</evidence>
<comment type="caution">
    <text evidence="2">The sequence shown here is derived from an EMBL/GenBank/DDBJ whole genome shotgun (WGS) entry which is preliminary data.</text>
</comment>
<evidence type="ECO:0000313" key="3">
    <source>
        <dbReference type="Proteomes" id="UP000663891"/>
    </source>
</evidence>
<evidence type="ECO:0000313" key="2">
    <source>
        <dbReference type="EMBL" id="CAF1522424.1"/>
    </source>
</evidence>
<reference evidence="2" key="1">
    <citation type="submission" date="2021-02" db="EMBL/GenBank/DDBJ databases">
        <authorList>
            <person name="Nowell W R."/>
        </authorList>
    </citation>
    <scope>NUCLEOTIDE SEQUENCE</scope>
</reference>
<dbReference type="EMBL" id="CAJNON010003243">
    <property type="protein sequence ID" value="CAF1522424.1"/>
    <property type="molecule type" value="Genomic_DNA"/>
</dbReference>
<proteinExistence type="predicted"/>
<protein>
    <submittedName>
        <fullName evidence="2">Uncharacterized protein</fullName>
    </submittedName>
</protein>
<dbReference type="AlphaFoldDB" id="A0A815V307"/>
<feature type="compositionally biased region" description="Low complexity" evidence="1">
    <location>
        <begin position="17"/>
        <end position="36"/>
    </location>
</feature>
<accession>A0A815V307</accession>
<dbReference type="Proteomes" id="UP000663891">
    <property type="component" value="Unassembled WGS sequence"/>
</dbReference>
<organism evidence="2 3">
    <name type="scientific">Adineta steineri</name>
    <dbReference type="NCBI Taxonomy" id="433720"/>
    <lineage>
        <taxon>Eukaryota</taxon>
        <taxon>Metazoa</taxon>
        <taxon>Spiralia</taxon>
        <taxon>Gnathifera</taxon>
        <taxon>Rotifera</taxon>
        <taxon>Eurotatoria</taxon>
        <taxon>Bdelloidea</taxon>
        <taxon>Adinetida</taxon>
        <taxon>Adinetidae</taxon>
        <taxon>Adineta</taxon>
    </lineage>
</organism>
<name>A0A815V307_9BILA</name>
<feature type="region of interest" description="Disordered" evidence="1">
    <location>
        <begin position="1"/>
        <end position="81"/>
    </location>
</feature>
<sequence length="195" mass="22173">MRARSRVNARTSDASNSSIPSTRRVRSTTVRNRSSPYGPLGRRSTTDNDENQLSSESLERPKNNKPRAKNQPRNSKSRLSTDEIQQIFIQNQMDDNDESPQTKSNSTVQIINSQSSSTHTTTNNLLQNLSLNDSSTTTLTIVPNNVTDKKHIIDNEKVYNLFNKIDTNLFSCKTCQEVKYIFFFCKIFTLSCVKK</sequence>